<reference evidence="1 2" key="1">
    <citation type="submission" date="2021-06" db="EMBL/GenBank/DDBJ databases">
        <authorList>
            <person name="Palmer J.M."/>
        </authorList>
    </citation>
    <scope>NUCLEOTIDE SEQUENCE [LARGE SCALE GENOMIC DNA]</scope>
    <source>
        <strain evidence="1 2">GA_2019</strain>
        <tissue evidence="1">Muscle</tissue>
    </source>
</reference>
<sequence>MLTHLSTSVSALNKVNVILNLCVMSNRCCQYLLAQRFARQYSSSLLFQDVNSLSRALRGSSGEHARQPAVPSWLQFSSAGPLRLHHFGDHKRSLECGGPS</sequence>
<name>A0ABV0N732_9TELE</name>
<evidence type="ECO:0000313" key="1">
    <source>
        <dbReference type="EMBL" id="MEQ2167207.1"/>
    </source>
</evidence>
<dbReference type="Proteomes" id="UP001476798">
    <property type="component" value="Unassembled WGS sequence"/>
</dbReference>
<gene>
    <name evidence="1" type="ORF">GOODEAATRI_001734</name>
</gene>
<comment type="caution">
    <text evidence="1">The sequence shown here is derived from an EMBL/GenBank/DDBJ whole genome shotgun (WGS) entry which is preliminary data.</text>
</comment>
<accession>A0ABV0N732</accession>
<proteinExistence type="predicted"/>
<organism evidence="1 2">
    <name type="scientific">Goodea atripinnis</name>
    <dbReference type="NCBI Taxonomy" id="208336"/>
    <lineage>
        <taxon>Eukaryota</taxon>
        <taxon>Metazoa</taxon>
        <taxon>Chordata</taxon>
        <taxon>Craniata</taxon>
        <taxon>Vertebrata</taxon>
        <taxon>Euteleostomi</taxon>
        <taxon>Actinopterygii</taxon>
        <taxon>Neopterygii</taxon>
        <taxon>Teleostei</taxon>
        <taxon>Neoteleostei</taxon>
        <taxon>Acanthomorphata</taxon>
        <taxon>Ovalentaria</taxon>
        <taxon>Atherinomorphae</taxon>
        <taxon>Cyprinodontiformes</taxon>
        <taxon>Goodeidae</taxon>
        <taxon>Goodea</taxon>
    </lineage>
</organism>
<keyword evidence="2" id="KW-1185">Reference proteome</keyword>
<protein>
    <submittedName>
        <fullName evidence="1">Uncharacterized protein</fullName>
    </submittedName>
</protein>
<dbReference type="EMBL" id="JAHRIO010030041">
    <property type="protein sequence ID" value="MEQ2167207.1"/>
    <property type="molecule type" value="Genomic_DNA"/>
</dbReference>
<evidence type="ECO:0000313" key="2">
    <source>
        <dbReference type="Proteomes" id="UP001476798"/>
    </source>
</evidence>